<dbReference type="RefSeq" id="WP_264138446.1">
    <property type="nucleotide sequence ID" value="NZ_JAOYOD010000001.1"/>
</dbReference>
<feature type="signal peptide" evidence="3">
    <location>
        <begin position="1"/>
        <end position="20"/>
    </location>
</feature>
<dbReference type="InterPro" id="IPR013766">
    <property type="entry name" value="Thioredoxin_domain"/>
</dbReference>
<dbReference type="PANTHER" id="PTHR15337">
    <property type="entry name" value="ANTERIOR GRADIENT PROTEIN-RELATED"/>
    <property type="match status" value="1"/>
</dbReference>
<accession>A0ABT3CV99</accession>
<gene>
    <name evidence="5" type="ORF">N7U62_13170</name>
</gene>
<sequence>MKKVLMSLTLLLGLTWATQAQEMNWYTLEEAQKLNTSDSRPIFIDFTAEWCGWCKKMDRTTFSDKEVAERMNKEFYAVKLDFDSPQRFVFGDKAITAKELAQQVAIEGLPTMVVFSSDLQSHQKIVGYLKSNDFMNSLDELN</sequence>
<feature type="domain" description="Thioredoxin" evidence="4">
    <location>
        <begin position="1"/>
        <end position="142"/>
    </location>
</feature>
<evidence type="ECO:0000256" key="3">
    <source>
        <dbReference type="SAM" id="SignalP"/>
    </source>
</evidence>
<dbReference type="PANTHER" id="PTHR15337:SF11">
    <property type="entry name" value="THIOREDOXIN DOMAIN-CONTAINING PROTEIN"/>
    <property type="match status" value="1"/>
</dbReference>
<organism evidence="5 6">
    <name type="scientific">Reichenbachiella ulvae</name>
    <dbReference type="NCBI Taxonomy" id="2980104"/>
    <lineage>
        <taxon>Bacteria</taxon>
        <taxon>Pseudomonadati</taxon>
        <taxon>Bacteroidota</taxon>
        <taxon>Cytophagia</taxon>
        <taxon>Cytophagales</taxon>
        <taxon>Reichenbachiellaceae</taxon>
        <taxon>Reichenbachiella</taxon>
    </lineage>
</organism>
<dbReference type="InterPro" id="IPR017937">
    <property type="entry name" value="Thioredoxin_CS"/>
</dbReference>
<dbReference type="Proteomes" id="UP001300692">
    <property type="component" value="Unassembled WGS sequence"/>
</dbReference>
<keyword evidence="6" id="KW-1185">Reference proteome</keyword>
<reference evidence="5 6" key="1">
    <citation type="submission" date="2022-10" db="EMBL/GenBank/DDBJ databases">
        <title>Comparative genomics and taxonomic characterization of three novel marine species of genus Reichenbachiella exhibiting antioxidant and polysaccharide degradation activities.</title>
        <authorList>
            <person name="Muhammad N."/>
            <person name="Lee Y.-J."/>
            <person name="Ko J."/>
            <person name="Kim S.-G."/>
        </authorList>
    </citation>
    <scope>NUCLEOTIDE SEQUENCE [LARGE SCALE GENOMIC DNA]</scope>
    <source>
        <strain evidence="5 6">ABR2-5</strain>
    </source>
</reference>
<evidence type="ECO:0000259" key="4">
    <source>
        <dbReference type="PROSITE" id="PS51352"/>
    </source>
</evidence>
<keyword evidence="2" id="KW-0676">Redox-active center</keyword>
<dbReference type="Pfam" id="PF13098">
    <property type="entry name" value="Thioredoxin_2"/>
    <property type="match status" value="1"/>
</dbReference>
<evidence type="ECO:0000313" key="5">
    <source>
        <dbReference type="EMBL" id="MCV9387625.1"/>
    </source>
</evidence>
<comment type="caution">
    <text evidence="5">The sequence shown here is derived from an EMBL/GenBank/DDBJ whole genome shotgun (WGS) entry which is preliminary data.</text>
</comment>
<evidence type="ECO:0000313" key="6">
    <source>
        <dbReference type="Proteomes" id="UP001300692"/>
    </source>
</evidence>
<dbReference type="InterPro" id="IPR036249">
    <property type="entry name" value="Thioredoxin-like_sf"/>
</dbReference>
<dbReference type="SUPFAM" id="SSF52833">
    <property type="entry name" value="Thioredoxin-like"/>
    <property type="match status" value="1"/>
</dbReference>
<proteinExistence type="predicted"/>
<dbReference type="InterPro" id="IPR012336">
    <property type="entry name" value="Thioredoxin-like_fold"/>
</dbReference>
<evidence type="ECO:0000256" key="2">
    <source>
        <dbReference type="ARBA" id="ARBA00023284"/>
    </source>
</evidence>
<dbReference type="InterPro" id="IPR051099">
    <property type="entry name" value="AGR/TXD"/>
</dbReference>
<keyword evidence="1 3" id="KW-0732">Signal</keyword>
<protein>
    <submittedName>
        <fullName evidence="5">Thioredoxin fold domain-containing protein</fullName>
    </submittedName>
</protein>
<dbReference type="Gene3D" id="3.40.30.10">
    <property type="entry name" value="Glutaredoxin"/>
    <property type="match status" value="1"/>
</dbReference>
<evidence type="ECO:0000256" key="1">
    <source>
        <dbReference type="ARBA" id="ARBA00022729"/>
    </source>
</evidence>
<dbReference type="PROSITE" id="PS00194">
    <property type="entry name" value="THIOREDOXIN_1"/>
    <property type="match status" value="1"/>
</dbReference>
<name>A0ABT3CV99_9BACT</name>
<feature type="chain" id="PRO_5046349992" evidence="3">
    <location>
        <begin position="21"/>
        <end position="142"/>
    </location>
</feature>
<dbReference type="EMBL" id="JAOYOD010000001">
    <property type="protein sequence ID" value="MCV9387625.1"/>
    <property type="molecule type" value="Genomic_DNA"/>
</dbReference>
<dbReference type="PROSITE" id="PS51352">
    <property type="entry name" value="THIOREDOXIN_2"/>
    <property type="match status" value="1"/>
</dbReference>